<dbReference type="GO" id="GO:0005509">
    <property type="term" value="F:calcium ion binding"/>
    <property type="evidence" value="ECO:0007669"/>
    <property type="project" value="InterPro"/>
</dbReference>
<proteinExistence type="predicted"/>
<name>A0A9X1MK74_9BACT</name>
<dbReference type="Gene3D" id="1.10.1330.10">
    <property type="entry name" value="Dockerin domain"/>
    <property type="match status" value="1"/>
</dbReference>
<dbReference type="Gene3D" id="3.30.420.430">
    <property type="match status" value="1"/>
</dbReference>
<dbReference type="InterPro" id="IPR044016">
    <property type="entry name" value="Big_13"/>
</dbReference>
<comment type="caution">
    <text evidence="5">The sequence shown here is derived from an EMBL/GenBank/DDBJ whole genome shotgun (WGS) entry which is preliminary data.</text>
</comment>
<organism evidence="5 6">
    <name type="scientific">Blastopirellula sediminis</name>
    <dbReference type="NCBI Taxonomy" id="2894196"/>
    <lineage>
        <taxon>Bacteria</taxon>
        <taxon>Pseudomonadati</taxon>
        <taxon>Planctomycetota</taxon>
        <taxon>Planctomycetia</taxon>
        <taxon>Pirellulales</taxon>
        <taxon>Pirellulaceae</taxon>
        <taxon>Blastopirellula</taxon>
    </lineage>
</organism>
<dbReference type="GO" id="GO:0000272">
    <property type="term" value="P:polysaccharide catabolic process"/>
    <property type="evidence" value="ECO:0007669"/>
    <property type="project" value="InterPro"/>
</dbReference>
<dbReference type="InterPro" id="IPR018247">
    <property type="entry name" value="EF_Hand_1_Ca_BS"/>
</dbReference>
<dbReference type="InterPro" id="IPR002048">
    <property type="entry name" value="EF_hand_dom"/>
</dbReference>
<dbReference type="Gene3D" id="2.60.120.380">
    <property type="match status" value="1"/>
</dbReference>
<dbReference type="InterPro" id="IPR012334">
    <property type="entry name" value="Pectin_lyas_fold"/>
</dbReference>
<dbReference type="InterPro" id="IPR013783">
    <property type="entry name" value="Ig-like_fold"/>
</dbReference>
<feature type="region of interest" description="Disordered" evidence="2">
    <location>
        <begin position="1"/>
        <end position="25"/>
    </location>
</feature>
<evidence type="ECO:0000256" key="2">
    <source>
        <dbReference type="SAM" id="MobiDB-lite"/>
    </source>
</evidence>
<dbReference type="PROSITE" id="PS50222">
    <property type="entry name" value="EF_HAND_2"/>
    <property type="match status" value="1"/>
</dbReference>
<evidence type="ECO:0000313" key="6">
    <source>
        <dbReference type="Proteomes" id="UP001139103"/>
    </source>
</evidence>
<dbReference type="PROSITE" id="PS50234">
    <property type="entry name" value="VWFA"/>
    <property type="match status" value="1"/>
</dbReference>
<dbReference type="Gene3D" id="6.20.50.90">
    <property type="match status" value="1"/>
</dbReference>
<gene>
    <name evidence="5" type="ORF">LOC68_06565</name>
</gene>
<dbReference type="SUPFAM" id="SSF51126">
    <property type="entry name" value="Pectin lyase-like"/>
    <property type="match status" value="5"/>
</dbReference>
<dbReference type="Proteomes" id="UP001139103">
    <property type="component" value="Unassembled WGS sequence"/>
</dbReference>
<dbReference type="SUPFAM" id="SSF63446">
    <property type="entry name" value="Type I dockerin domain"/>
    <property type="match status" value="1"/>
</dbReference>
<evidence type="ECO:0000313" key="5">
    <source>
        <dbReference type="EMBL" id="MCC9628051.1"/>
    </source>
</evidence>
<dbReference type="SMART" id="SM00710">
    <property type="entry name" value="PbH1"/>
    <property type="match status" value="17"/>
</dbReference>
<dbReference type="Gene3D" id="2.160.20.10">
    <property type="entry name" value="Single-stranded right-handed beta-helix, Pectin lyase-like"/>
    <property type="match status" value="3"/>
</dbReference>
<accession>A0A9X1MK74</accession>
<reference evidence="5" key="1">
    <citation type="submission" date="2021-11" db="EMBL/GenBank/DDBJ databases">
        <title>Genome sequence.</title>
        <authorList>
            <person name="Sun Q."/>
        </authorList>
    </citation>
    <scope>NUCLEOTIDE SEQUENCE</scope>
    <source>
        <strain evidence="5">JC732</strain>
    </source>
</reference>
<dbReference type="InterPro" id="IPR036465">
    <property type="entry name" value="vWFA_dom_sf"/>
</dbReference>
<protein>
    <recommendedName>
        <fullName evidence="1">Probable pectate lyase C</fullName>
    </recommendedName>
</protein>
<dbReference type="RefSeq" id="WP_230216973.1">
    <property type="nucleotide sequence ID" value="NZ_JAJKFT010000004.1"/>
</dbReference>
<keyword evidence="6" id="KW-1185">Reference proteome</keyword>
<dbReference type="GO" id="GO:0004553">
    <property type="term" value="F:hydrolase activity, hydrolyzing O-glycosyl compounds"/>
    <property type="evidence" value="ECO:0007669"/>
    <property type="project" value="InterPro"/>
</dbReference>
<feature type="compositionally biased region" description="Basic residues" evidence="2">
    <location>
        <begin position="7"/>
        <end position="24"/>
    </location>
</feature>
<evidence type="ECO:0000259" key="4">
    <source>
        <dbReference type="PROSITE" id="PS50234"/>
    </source>
</evidence>
<evidence type="ECO:0000259" key="3">
    <source>
        <dbReference type="PROSITE" id="PS50222"/>
    </source>
</evidence>
<dbReference type="InterPro" id="IPR002105">
    <property type="entry name" value="Dockerin_1_rpt"/>
</dbReference>
<feature type="domain" description="EF-hand" evidence="3">
    <location>
        <begin position="3430"/>
        <end position="3454"/>
    </location>
</feature>
<dbReference type="InterPro" id="IPR036439">
    <property type="entry name" value="Dockerin_dom_sf"/>
</dbReference>
<dbReference type="InterPro" id="IPR006626">
    <property type="entry name" value="PbH1"/>
</dbReference>
<dbReference type="Gene3D" id="3.40.50.410">
    <property type="entry name" value="von Willebrand factor, type A domain"/>
    <property type="match status" value="1"/>
</dbReference>
<feature type="domain" description="VWFA" evidence="4">
    <location>
        <begin position="2756"/>
        <end position="2964"/>
    </location>
</feature>
<dbReference type="Pfam" id="PF00404">
    <property type="entry name" value="Dockerin_1"/>
    <property type="match status" value="1"/>
</dbReference>
<dbReference type="PROSITE" id="PS00018">
    <property type="entry name" value="EF_HAND_1"/>
    <property type="match status" value="2"/>
</dbReference>
<dbReference type="InterPro" id="IPR002035">
    <property type="entry name" value="VWF_A"/>
</dbReference>
<dbReference type="Pfam" id="PF19077">
    <property type="entry name" value="Big_13"/>
    <property type="match status" value="2"/>
</dbReference>
<dbReference type="InterPro" id="IPR011050">
    <property type="entry name" value="Pectin_lyase_fold/virulence"/>
</dbReference>
<dbReference type="Gene3D" id="2.60.40.10">
    <property type="entry name" value="Immunoglobulins"/>
    <property type="match status" value="3"/>
</dbReference>
<sequence length="3587" mass="376233">MSFSFQRGKRRKALSKNQLRKNRQRQTQQAEFLEARQLLAADVYVDASWVGLMAGVDPDGPMGPATEIGVDAFATIQAGVNAVDPSGTVTVGDGTYNENVTINKNLTLQSVNGRSATTIDGNNAGTELGAVFVTNNTTAVTIEGFTILGLDGTPGLEKSAVYFQGSHSGAKILNNELVARGDSALLTEYGATIDNFLIDGNIFSGQTFTGLTAGGSGFGSQFTTPNVPRQLVAMGGGTGGGNTSNITFTNNQITGTAGGLNDMMQEQGNTLVTIDAKGVTISDNTFAGTTTRYGSSLRARGEDTKIENNVFDLTNQSATTNALFVQGSGGLSTDPDTLGDVVNNNTFSDPVFAIGNTVYPIDSIQGRIDAATAGDVLLFSGDFTENVVVDKAITLGGDFKLNGTLSVTDSGAILSAGFSPGIIASGDLSLIAGSTLAVEFNNIGTPGADFDQYQVVGTVSLGGATLSLTGAATGLTLGDKITIIDNDDTDAVTGTFAGLANGATVMLNGDDYRIFYDGGDGNDVVLVRDTLSSASVLVDDDFAGTASGAEVSPGFFYLINAFSTIQAGVADVNVGGTVTVNDGSYMGNVTISKNLTLQSANGRDFTTIDGNNAGTELGAIFVKNNTTDVTIDGFTVLGLDGTPGLEKAAIYFQGSHSGAKILNNDIVARGDSGLITEYGATIDFFTIDGNIFSGQTFVGPNPAGLGFSTQFTEANVPRQLVVIGGGSGGGNTSDIIFTNNQITGTAGGLNAMMQEQGNTLVTIDSDYAEITGNTFAGTTTRYGSSLRARGVSTQIENNTFDLTNQTPTTNALFLWNGSALSTDPDTFEDIFNNNNFGDNAYFVNGSIGVNSMQQAIDNASPGDVLYFIGNYTDAAVDINKAVTVAGEFNLTGTLTASASGAVISAGFSPGIIASGDLSLTTATTLAVEFNALGTAGVDYDQYQVTGTVDLGGATFSLTGTAAGLSLFDEITIIDNDGVDAVTGTFAGLANGAVVSLNSEDYRIFYNGGDGNDVTLVRDTLASMDVLVDDDFAGMAANTEVSPGFFYLVNAFSTIQEGVNDVTVGGTVTVNAGTYVENVTLNKELTLISSADRDNTTIEGISGVGALATVLITSDNVQLGESGKGFTIIGIDNGNPAIENAAIYIDNNNDGTTIEGNRILANGDSAILTEYNQMVTNLTINDNIIGGTTFVVPPMGGPQFSTNNVPRGLVYINGGSTNDNTGMTANITFTNNTIEGVSGGVDAMMMEVGASLVTIDSDGATITGNEFKGTTTGTASTLQARGKNAVITGNTFDTALQGDFTNIVSLLNTSTGQLSIAPDTLFDFIDDNTLVDGMTTPKAYFEFIPGMTPSQDRLVVRTLEQNDGTLQGAVNAATDGSTLYFLDLYGTYVENLDVNKPVTVGGEFTLDGELKASVTDANINAGFSPGTIYSTDLTLTAGSKLTVEVNDVNVAGTDYDQYVVTGTVDLGGATLDIVDLPPPSTSMLGHQLVLIDNDGMDAVIGTFAGLVNGDVITIDGENYKLFYDGGDGNDVVLIRDADVTPTVYVDDDWAMGVLPGQEVLPGFFFEINAFATIQEGVDDVDTDGDVLVREGSYDAGAIVLRGMTIHGEGMNPSDVMVTETVTHGFFIDTAGDVILQNMQIQSTVGNGVFVPTAGSLLLEDLILNNNGEAGFVINTTPSVVMTDVEYQGNAQNSQLMMVGSFTYNTTTGEADVVDINSPSIGGAGNFQHNRGGAYQDIVQFTDVAQMFVNTFEGLDRFTIAPHLTTVINIDGGAPIFGDPDVPPGDVLALYLDGVVNPVVGSTPNGSVTSSSHAAINYVSIETIIVPDALETNDSIAQATILGSPESVIINNLSIHDDSDVDFFRYTAHFTGKLYINALFTNVPQGDLQLDVFDQSGDLIASVNTNDDNEQLIIPVVSQQKYFIRVKGTTDDVNQYSLEVENFEAPAPHGILISPLSDTGTSSLDNVTNSPTPLIYVQDDLLQFVDENGNDISEPANGELRILTAAEAVLGMTDGYAVQVTITNLTTGVAIRRFANPVGPADQATVFVYDPTVYGDSLADGNYLFSARTVVFDGQTPITQGNANLATSVRLTVDAVTPGGSMPTLVTTSDSGKLADDEVTNISQPIFKGTGEPNTKVFLFANNNTNPIGQGTVDSQGNWSVQVSPLADGVYSIRAAYEDLAGNRSAPSPGLQIEIDTLAPNTPYLDLITASDSGQVNDDNVTNDNTLTFTMTTTDPNSASHIFTTNFQYRIYARPEGGAEFLLYDSSTDGAIPAANVADGMIDLNFLTRETGALADGRYNFKLEVEDRAGNISTDFLLGVTVDTVAPTGDAPDLLASSDSGMLDNDWVTNIDTPSFSGTGEVNSKVFLYADTELVGQTIVNADGTWTIKSTALEDGVYVISTVYEDLAGNRSMPQLADSKLEVDTYVPNTPYLDLAAESDTGRNDEDNVTMDNTLTFNITTTDPNQPLHLFSENYKFRIYLRAENGSETLIYDSAAEFTSMDPLLDGFTDLEYLSRTMDMLADGYHDFKLEVEDRAGNISTDYLLDVVIDTVSPDAPTLEIDPSTTDTGVTGDPNTLADNITSDSNTGFVGDAESNSVIRLYATDTPLDGAALSVLNGMSAADVIAFLNGNYVYQGLTAASPLDGNDGNPEVGFWSLTGKYDLNNPNYFAFDGIRQIVVTSEDLAGNISIVTTLEMMVDTQGPTIDNVSVTGSPDYDLFAPKPSVDGPTPPITSLDIDFSDLPIRPGVQLFATGNSPDVTFVIDASASTLGAIAGTQVGDLNGDGIYNTKLDAEIAAIIKANQQLIDAGLGDVAKVSLVVMVSGTAVSLDLSIGSKFTTAAADNNNDGKLDLINALESINAGGSANYTAGLQAATTILENSGFANSTVLFFADGFSGTPGAHTAAAADLAAVAKNIYAIGVGTSDLAELQIIDPDAAVYETTNALLNTSVVAPTSVDDFGFLYPAISDATALQAGTFQLIGDANGLIPIKSITITHDTTAGSVARSTVTLEFFEALPDDRYTLKIADSLTDPAGNMLDGESNAAEPQDDPSFATGNGVAGGSFLARFTIDSHPEIGVTSYGTTLIDINGNFMVDTENSDDTNEDLTFAIGFSTDDVFAGQFTPSAGSVADGFDRLAVYGKVNGKFRFQFDFDNDGAPDATVIQNIQVNGLPVAGNFDGNADNGDEVGVYVGETGTFWIDTNHDNQIDTPIYTQLVGKPIVGDWDGDGFDDLGVWRDDKFFLDLTGGVENGWDGKADQTFWFGFEGVRERPVSADFNSDGVEDLGLFVPDQQNSSSSQAEWFLLISDSDENGVARPIWENPDRMIPPSEDPLGRNVAKFLTDPFGPDQYAMFGNNNGLPIVGNFDPPVADAPPQNPTPVIEFPEINLPTPSHGSSWEEAADLDHDGAVTLLDLALVIRQIGNLFNLPSDVAWAFDFDHDGVVSLLDLTQIIKKIGTSAPSTSSFTLEAEEVAESTAPAPAASTSYFEVVSPVASDDSESMISGGVAIEGESVSAAPVFWIPSDVTSTTTMSVESTTYQAVDAEVVAQQSLDGELVDEQLLDSLTGDSENFETVDALFTEEEDELDELFVF</sequence>
<evidence type="ECO:0000256" key="1">
    <source>
        <dbReference type="ARBA" id="ARBA00016512"/>
    </source>
</evidence>
<dbReference type="SUPFAM" id="SSF53300">
    <property type="entry name" value="vWA-like"/>
    <property type="match status" value="1"/>
</dbReference>
<dbReference type="EMBL" id="JAJKFT010000004">
    <property type="protein sequence ID" value="MCC9628051.1"/>
    <property type="molecule type" value="Genomic_DNA"/>
</dbReference>